<evidence type="ECO:0000313" key="3">
    <source>
        <dbReference type="Proteomes" id="UP000307440"/>
    </source>
</evidence>
<sequence>MSPANVPQYYGAEPLSLPPVVSQPSMQFQSHPQYDRDSHYPTSFPQPSRSTGLTDHSHDRSRGQSSSDALSGNGTFMTTSSNPIISTYSKGQRQPSRPISEAPPPAYNVATP</sequence>
<feature type="compositionally biased region" description="Low complexity" evidence="1">
    <location>
        <begin position="14"/>
        <end position="25"/>
    </location>
</feature>
<dbReference type="Proteomes" id="UP000307440">
    <property type="component" value="Unassembled WGS sequence"/>
</dbReference>
<feature type="compositionally biased region" description="Polar residues" evidence="1">
    <location>
        <begin position="40"/>
        <end position="54"/>
    </location>
</feature>
<dbReference type="AlphaFoldDB" id="A0A5C3KAF5"/>
<name>A0A5C3KAF5_COPMA</name>
<evidence type="ECO:0000256" key="1">
    <source>
        <dbReference type="SAM" id="MobiDB-lite"/>
    </source>
</evidence>
<gene>
    <name evidence="2" type="ORF">FA15DRAFT_363167</name>
</gene>
<feature type="region of interest" description="Disordered" evidence="1">
    <location>
        <begin position="1"/>
        <end position="112"/>
    </location>
</feature>
<protein>
    <submittedName>
        <fullName evidence="2">Uncharacterized protein</fullName>
    </submittedName>
</protein>
<accession>A0A5C3KAF5</accession>
<dbReference type="EMBL" id="ML210573">
    <property type="protein sequence ID" value="TFK17075.1"/>
    <property type="molecule type" value="Genomic_DNA"/>
</dbReference>
<proteinExistence type="predicted"/>
<feature type="compositionally biased region" description="Polar residues" evidence="1">
    <location>
        <begin position="63"/>
        <end position="97"/>
    </location>
</feature>
<evidence type="ECO:0000313" key="2">
    <source>
        <dbReference type="EMBL" id="TFK17075.1"/>
    </source>
</evidence>
<reference evidence="2 3" key="1">
    <citation type="journal article" date="2019" name="Nat. Ecol. Evol.">
        <title>Megaphylogeny resolves global patterns of mushroom evolution.</title>
        <authorList>
            <person name="Varga T."/>
            <person name="Krizsan K."/>
            <person name="Foldi C."/>
            <person name="Dima B."/>
            <person name="Sanchez-Garcia M."/>
            <person name="Sanchez-Ramirez S."/>
            <person name="Szollosi G.J."/>
            <person name="Szarkandi J.G."/>
            <person name="Papp V."/>
            <person name="Albert L."/>
            <person name="Andreopoulos W."/>
            <person name="Angelini C."/>
            <person name="Antonin V."/>
            <person name="Barry K.W."/>
            <person name="Bougher N.L."/>
            <person name="Buchanan P."/>
            <person name="Buyck B."/>
            <person name="Bense V."/>
            <person name="Catcheside P."/>
            <person name="Chovatia M."/>
            <person name="Cooper J."/>
            <person name="Damon W."/>
            <person name="Desjardin D."/>
            <person name="Finy P."/>
            <person name="Geml J."/>
            <person name="Haridas S."/>
            <person name="Hughes K."/>
            <person name="Justo A."/>
            <person name="Karasinski D."/>
            <person name="Kautmanova I."/>
            <person name="Kiss B."/>
            <person name="Kocsube S."/>
            <person name="Kotiranta H."/>
            <person name="LaButti K.M."/>
            <person name="Lechner B.E."/>
            <person name="Liimatainen K."/>
            <person name="Lipzen A."/>
            <person name="Lukacs Z."/>
            <person name="Mihaltcheva S."/>
            <person name="Morgado L.N."/>
            <person name="Niskanen T."/>
            <person name="Noordeloos M.E."/>
            <person name="Ohm R.A."/>
            <person name="Ortiz-Santana B."/>
            <person name="Ovrebo C."/>
            <person name="Racz N."/>
            <person name="Riley R."/>
            <person name="Savchenko A."/>
            <person name="Shiryaev A."/>
            <person name="Soop K."/>
            <person name="Spirin V."/>
            <person name="Szebenyi C."/>
            <person name="Tomsovsky M."/>
            <person name="Tulloss R.E."/>
            <person name="Uehling J."/>
            <person name="Grigoriev I.V."/>
            <person name="Vagvolgyi C."/>
            <person name="Papp T."/>
            <person name="Martin F.M."/>
            <person name="Miettinen O."/>
            <person name="Hibbett D.S."/>
            <person name="Nagy L.G."/>
        </authorList>
    </citation>
    <scope>NUCLEOTIDE SEQUENCE [LARGE SCALE GENOMIC DNA]</scope>
    <source>
        <strain evidence="2 3">CBS 121175</strain>
    </source>
</reference>
<keyword evidence="3" id="KW-1185">Reference proteome</keyword>
<organism evidence="2 3">
    <name type="scientific">Coprinopsis marcescibilis</name>
    <name type="common">Agaric fungus</name>
    <name type="synonym">Psathyrella marcescibilis</name>
    <dbReference type="NCBI Taxonomy" id="230819"/>
    <lineage>
        <taxon>Eukaryota</taxon>
        <taxon>Fungi</taxon>
        <taxon>Dikarya</taxon>
        <taxon>Basidiomycota</taxon>
        <taxon>Agaricomycotina</taxon>
        <taxon>Agaricomycetes</taxon>
        <taxon>Agaricomycetidae</taxon>
        <taxon>Agaricales</taxon>
        <taxon>Agaricineae</taxon>
        <taxon>Psathyrellaceae</taxon>
        <taxon>Coprinopsis</taxon>
    </lineage>
</organism>